<keyword evidence="2" id="KW-1185">Reference proteome</keyword>
<name>A0A2N7U2P0_9GAMM</name>
<comment type="caution">
    <text evidence="1">The sequence shown here is derived from an EMBL/GenBank/DDBJ whole genome shotgun (WGS) entry which is preliminary data.</text>
</comment>
<dbReference type="RefSeq" id="WP_102653770.1">
    <property type="nucleotide sequence ID" value="NZ_PNRF01000027.1"/>
</dbReference>
<accession>A0A2N7U2P0</accession>
<dbReference type="PANTHER" id="PTHR43883:SF1">
    <property type="entry name" value="GLUCONOKINASE"/>
    <property type="match status" value="1"/>
</dbReference>
<evidence type="ECO:0000313" key="2">
    <source>
        <dbReference type="Proteomes" id="UP000235803"/>
    </source>
</evidence>
<organism evidence="1 2">
    <name type="scientific">Billgrantia endophytica</name>
    <dbReference type="NCBI Taxonomy" id="2033802"/>
    <lineage>
        <taxon>Bacteria</taxon>
        <taxon>Pseudomonadati</taxon>
        <taxon>Pseudomonadota</taxon>
        <taxon>Gammaproteobacteria</taxon>
        <taxon>Oceanospirillales</taxon>
        <taxon>Halomonadaceae</taxon>
        <taxon>Billgrantia</taxon>
    </lineage>
</organism>
<dbReference type="SUPFAM" id="SSF52540">
    <property type="entry name" value="P-loop containing nucleoside triphosphate hydrolases"/>
    <property type="match status" value="1"/>
</dbReference>
<dbReference type="InterPro" id="IPR027417">
    <property type="entry name" value="P-loop_NTPase"/>
</dbReference>
<dbReference type="Gene3D" id="3.40.50.300">
    <property type="entry name" value="P-loop containing nucleotide triphosphate hydrolases"/>
    <property type="match status" value="1"/>
</dbReference>
<sequence>MDATPVKPTNIPPGGLCPDELVDSLVAAHRAPADEVPYGGPSTSLAATRALIDDELSFLMARLEGEEDRSRLACLGQWLEQELVRLGPYFAERGEPRPSWVSTRPAAALCDEQRLVMVNALDLEPDDPIAGRALDTGFDVAALLVGLAIRGETRLANRALDRYLRLSGDYSLMRLLSVFRVCRSLSGARRALQRPPEIGDGGQPACLADVKGEYRRYLALADQISEFRFPPLIIGVGVSGSGKSRFTAGMVERLGAIRLCSDAERRRLYGMDPQAVDADPAVDIFSPDATVRTYRRLASLAGTLLEAGFATCVDATCLTRGQRKLLCQQAEARGLPVLIVSFEADDDTLKARITKRAHRQGVMPQASLEVLRHQQATFEDFDDEERHHLVHLDTTADNATEALAVMIQEHVRLK</sequence>
<gene>
    <name evidence="1" type="ORF">C1H69_12690</name>
</gene>
<dbReference type="EMBL" id="PNRF01000027">
    <property type="protein sequence ID" value="PMR74706.1"/>
    <property type="molecule type" value="Genomic_DNA"/>
</dbReference>
<dbReference type="Pfam" id="PF13671">
    <property type="entry name" value="AAA_33"/>
    <property type="match status" value="1"/>
</dbReference>
<proteinExistence type="predicted"/>
<dbReference type="Proteomes" id="UP000235803">
    <property type="component" value="Unassembled WGS sequence"/>
</dbReference>
<reference evidence="1 2" key="1">
    <citation type="submission" date="2018-01" db="EMBL/GenBank/DDBJ databases">
        <title>Halomonas endophytica sp. nov., isolated from storage liquid in the stems of Populus euphratica.</title>
        <authorList>
            <person name="Chen C."/>
        </authorList>
    </citation>
    <scope>NUCLEOTIDE SEQUENCE [LARGE SCALE GENOMIC DNA]</scope>
    <source>
        <strain evidence="1 2">MC28</strain>
    </source>
</reference>
<dbReference type="PANTHER" id="PTHR43883">
    <property type="entry name" value="SLR0207 PROTEIN"/>
    <property type="match status" value="1"/>
</dbReference>
<dbReference type="AlphaFoldDB" id="A0A2N7U2P0"/>
<dbReference type="InterPro" id="IPR052732">
    <property type="entry name" value="Cell-binding_unc_protein"/>
</dbReference>
<protein>
    <submittedName>
        <fullName evidence="1">Uncharacterized protein</fullName>
    </submittedName>
</protein>
<evidence type="ECO:0000313" key="1">
    <source>
        <dbReference type="EMBL" id="PMR74706.1"/>
    </source>
</evidence>
<dbReference type="OrthoDB" id="9810277at2"/>